<dbReference type="Proteomes" id="UP000054466">
    <property type="component" value="Unassembled WGS sequence"/>
</dbReference>
<evidence type="ECO:0000313" key="1">
    <source>
        <dbReference type="EMBL" id="KIW29000.1"/>
    </source>
</evidence>
<proteinExistence type="predicted"/>
<accession>A0A0D2CFQ4</accession>
<dbReference type="AlphaFoldDB" id="A0A0D2CFQ4"/>
<reference evidence="1 2" key="1">
    <citation type="submission" date="2015-01" db="EMBL/GenBank/DDBJ databases">
        <title>The Genome Sequence of Cladophialophora immunda CBS83496.</title>
        <authorList>
            <consortium name="The Broad Institute Genomics Platform"/>
            <person name="Cuomo C."/>
            <person name="de Hoog S."/>
            <person name="Gorbushina A."/>
            <person name="Stielow B."/>
            <person name="Teixiera M."/>
            <person name="Abouelleil A."/>
            <person name="Chapman S.B."/>
            <person name="Priest M."/>
            <person name="Young S.K."/>
            <person name="Wortman J."/>
            <person name="Nusbaum C."/>
            <person name="Birren B."/>
        </authorList>
    </citation>
    <scope>NUCLEOTIDE SEQUENCE [LARGE SCALE GENOMIC DNA]</scope>
    <source>
        <strain evidence="1 2">CBS 83496</strain>
    </source>
</reference>
<gene>
    <name evidence="1" type="ORF">PV07_04848</name>
</gene>
<dbReference type="RefSeq" id="XP_016249216.1">
    <property type="nucleotide sequence ID" value="XM_016391697.1"/>
</dbReference>
<dbReference type="HOGENOM" id="CLU_1294259_0_0_1"/>
<organism evidence="1 2">
    <name type="scientific">Cladophialophora immunda</name>
    <dbReference type="NCBI Taxonomy" id="569365"/>
    <lineage>
        <taxon>Eukaryota</taxon>
        <taxon>Fungi</taxon>
        <taxon>Dikarya</taxon>
        <taxon>Ascomycota</taxon>
        <taxon>Pezizomycotina</taxon>
        <taxon>Eurotiomycetes</taxon>
        <taxon>Chaetothyriomycetidae</taxon>
        <taxon>Chaetothyriales</taxon>
        <taxon>Herpotrichiellaceae</taxon>
        <taxon>Cladophialophora</taxon>
    </lineage>
</organism>
<sequence>MERNALEYSDNDINVTSQSTVHMTLCLRGAAHPISRDMSPTSSRAIPIRTTSFAERRVEMPYNPTSFNAVCAPPQGRSAPGTFNRTISYWSSMPSEEEIPTFVFGQPAVGQINTAKTPQPRIAANGKQTPVLWACGGYAPDRSEVESETEYDPATKAHFRRHLGIIDCSGAARSQDLTGREASNPALLDYQMQLRLLDEQNRRRLKEAKDVQRIDAQR</sequence>
<dbReference type="EMBL" id="KN847042">
    <property type="protein sequence ID" value="KIW29000.1"/>
    <property type="molecule type" value="Genomic_DNA"/>
</dbReference>
<keyword evidence="2" id="KW-1185">Reference proteome</keyword>
<evidence type="ECO:0000313" key="2">
    <source>
        <dbReference type="Proteomes" id="UP000054466"/>
    </source>
</evidence>
<dbReference type="GeneID" id="27344042"/>
<name>A0A0D2CFQ4_9EURO</name>
<dbReference type="OrthoDB" id="4149774at2759"/>
<dbReference type="VEuPathDB" id="FungiDB:PV07_04848"/>
<protein>
    <submittedName>
        <fullName evidence="1">Uncharacterized protein</fullName>
    </submittedName>
</protein>